<dbReference type="RefSeq" id="WP_249307654.1">
    <property type="nucleotide sequence ID" value="NZ_JACRSZ010000004.1"/>
</dbReference>
<evidence type="ECO:0000313" key="2">
    <source>
        <dbReference type="Proteomes" id="UP000657421"/>
    </source>
</evidence>
<sequence length="291" mass="33685">MIYTIKNKKLKTEINSYGAELHSIQTLDGCEYLWQGDPAVWNGQAPNLFPYIARLTNETYTLDGKEYHMKIHGFIKTSELAVDSVSEECITFRYDSNEESRAQYPFEFSYFITYRLEGSELHITNRVENHDSKRMFFGIGGHPGFNVPLEEGLQFEDYVLEFSSPAHPNRIGFTDDCHLNGQDPLYQLEEDRRISLHHDLFDQDAIVLKNMDRCITIRSDKGKRAVKITLPDYDHLGFWHMPKMAAPYVCVEPWSSLPSRSGVVEDFAQQSDLVRLDAGKVYENHWSIEII</sequence>
<reference evidence="1 2" key="1">
    <citation type="submission" date="2020-08" db="EMBL/GenBank/DDBJ databases">
        <title>Genome public.</title>
        <authorList>
            <person name="Liu C."/>
            <person name="Sun Q."/>
        </authorList>
    </citation>
    <scope>NUCLEOTIDE SEQUENCE [LARGE SCALE GENOMIC DNA]</scope>
    <source>
        <strain evidence="1 2">NSJ-46</strain>
    </source>
</reference>
<name>A0ABR7N8G8_9FIRM</name>
<dbReference type="Pfam" id="PF01263">
    <property type="entry name" value="Aldose_epim"/>
    <property type="match status" value="1"/>
</dbReference>
<dbReference type="InterPro" id="IPR008183">
    <property type="entry name" value="Aldose_1/G6P_1-epimerase"/>
</dbReference>
<dbReference type="Gene3D" id="2.70.98.10">
    <property type="match status" value="1"/>
</dbReference>
<dbReference type="PANTHER" id="PTHR11122">
    <property type="entry name" value="APOSPORY-ASSOCIATED PROTEIN C-RELATED"/>
    <property type="match status" value="1"/>
</dbReference>
<dbReference type="CDD" id="cd09024">
    <property type="entry name" value="Aldose_epim_lacX"/>
    <property type="match status" value="1"/>
</dbReference>
<evidence type="ECO:0000313" key="1">
    <source>
        <dbReference type="EMBL" id="MBC8572624.1"/>
    </source>
</evidence>
<dbReference type="PANTHER" id="PTHR11122:SF13">
    <property type="entry name" value="GLUCOSE-6-PHOSPHATE 1-EPIMERASE"/>
    <property type="match status" value="1"/>
</dbReference>
<organism evidence="1 2">
    <name type="scientific">Jingyaoa shaoxingensis</name>
    <dbReference type="NCBI Taxonomy" id="2763671"/>
    <lineage>
        <taxon>Bacteria</taxon>
        <taxon>Bacillati</taxon>
        <taxon>Bacillota</taxon>
        <taxon>Clostridia</taxon>
        <taxon>Lachnospirales</taxon>
        <taxon>Lachnospiraceae</taxon>
        <taxon>Jingyaoa</taxon>
    </lineage>
</organism>
<keyword evidence="2" id="KW-1185">Reference proteome</keyword>
<comment type="caution">
    <text evidence="1">The sequence shown here is derived from an EMBL/GenBank/DDBJ whole genome shotgun (WGS) entry which is preliminary data.</text>
</comment>
<dbReference type="Proteomes" id="UP000657421">
    <property type="component" value="Unassembled WGS sequence"/>
</dbReference>
<dbReference type="EMBL" id="JACRSZ010000004">
    <property type="protein sequence ID" value="MBC8572624.1"/>
    <property type="molecule type" value="Genomic_DNA"/>
</dbReference>
<dbReference type="InterPro" id="IPR011013">
    <property type="entry name" value="Gal_mutarotase_sf_dom"/>
</dbReference>
<accession>A0ABR7N8G8</accession>
<protein>
    <submittedName>
        <fullName evidence="1">Aldose 1-epimerase family protein</fullName>
    </submittedName>
</protein>
<proteinExistence type="predicted"/>
<dbReference type="InterPro" id="IPR014718">
    <property type="entry name" value="GH-type_carb-bd"/>
</dbReference>
<dbReference type="SUPFAM" id="SSF74650">
    <property type="entry name" value="Galactose mutarotase-like"/>
    <property type="match status" value="1"/>
</dbReference>
<dbReference type="InterPro" id="IPR037481">
    <property type="entry name" value="LacX"/>
</dbReference>
<gene>
    <name evidence="1" type="ORF">H8716_05920</name>
</gene>